<organism evidence="1 2">
    <name type="scientific">Blastococcus brunescens</name>
    <dbReference type="NCBI Taxonomy" id="1564165"/>
    <lineage>
        <taxon>Bacteria</taxon>
        <taxon>Bacillati</taxon>
        <taxon>Actinomycetota</taxon>
        <taxon>Actinomycetes</taxon>
        <taxon>Geodermatophilales</taxon>
        <taxon>Geodermatophilaceae</taxon>
        <taxon>Blastococcus</taxon>
    </lineage>
</organism>
<keyword evidence="2" id="KW-1185">Reference proteome</keyword>
<sequence length="50" mass="5481">MIMAAVEKRRPRLLIGWSAKVPDVLVRLTPGSYWKLIARGAAPAKPPAAR</sequence>
<name>A0ABZ1ASZ8_9ACTN</name>
<reference evidence="1 2" key="1">
    <citation type="submission" date="2023-12" db="EMBL/GenBank/DDBJ databases">
        <title>Blastococcus brunescens sp. nov., an actonobacterium isolated from sandstone collected in sahara desert.</title>
        <authorList>
            <person name="Gtari M."/>
            <person name="Ghodhbane F."/>
        </authorList>
    </citation>
    <scope>NUCLEOTIDE SEQUENCE [LARGE SCALE GENOMIC DNA]</scope>
    <source>
        <strain evidence="1 2">BMG 8361</strain>
    </source>
</reference>
<evidence type="ECO:0000313" key="1">
    <source>
        <dbReference type="EMBL" id="WRL61710.1"/>
    </source>
</evidence>
<dbReference type="RefSeq" id="WP_324273071.1">
    <property type="nucleotide sequence ID" value="NZ_CP141261.1"/>
</dbReference>
<dbReference type="EMBL" id="CP141261">
    <property type="protein sequence ID" value="WRL61710.1"/>
    <property type="molecule type" value="Genomic_DNA"/>
</dbReference>
<accession>A0ABZ1ASZ8</accession>
<evidence type="ECO:0000313" key="2">
    <source>
        <dbReference type="Proteomes" id="UP001324287"/>
    </source>
</evidence>
<protein>
    <submittedName>
        <fullName evidence="1">Uncharacterized protein</fullName>
    </submittedName>
</protein>
<proteinExistence type="predicted"/>
<dbReference type="Proteomes" id="UP001324287">
    <property type="component" value="Chromosome"/>
</dbReference>
<gene>
    <name evidence="1" type="ORF">U6N30_16345</name>
</gene>